<organism evidence="2 3">
    <name type="scientific">Scyliorhinus torazame</name>
    <name type="common">Cloudy catshark</name>
    <name type="synonym">Catulus torazame</name>
    <dbReference type="NCBI Taxonomy" id="75743"/>
    <lineage>
        <taxon>Eukaryota</taxon>
        <taxon>Metazoa</taxon>
        <taxon>Chordata</taxon>
        <taxon>Craniata</taxon>
        <taxon>Vertebrata</taxon>
        <taxon>Chondrichthyes</taxon>
        <taxon>Elasmobranchii</taxon>
        <taxon>Galeomorphii</taxon>
        <taxon>Galeoidea</taxon>
        <taxon>Carcharhiniformes</taxon>
        <taxon>Scyliorhinidae</taxon>
        <taxon>Scyliorhinus</taxon>
    </lineage>
</organism>
<dbReference type="STRING" id="75743.A0A401NG05"/>
<feature type="domain" description="SEA" evidence="1">
    <location>
        <begin position="316"/>
        <end position="434"/>
    </location>
</feature>
<sequence>MKHLKRLRFNKLWPLNFAIPFDKSLIFIPGATESKKTKAYAICSFNNNSAAQQVDRVTVYHQFNYNTENITDLGPYSLDRDSLYVNAQISIQNQPPPGFNVTFTITNLPYKESLHNHTSRLYQSASTIIIHQLNLIYRKSEINTEFTDCKVISLSATDSKETKVYANCSFNNNSAAQQVDRVTVYHQFNYNTENITDLGPYSLDRDSLYVNVTLRISFLQLNLIYRKSEINTEFTDCKVISLSATDSKKTKVYANCSFNNNSAAQQVDRVTVYHQFNYNTENITDLAPYSLDRDSLYVNVEPPVVPGKQNLLEGQKPLCFNVSFAITNLPYNPVLFRSTSLLYRSASRTITHQLNALYGNSNINAAFLECTVISLSSPNGVNVKVQAACFFKTGPQKVDNVILKQEFRDQTNNTSTLATYKLDSNSLLITGCEELKSTVEPATPAERDHPIISEQQGDLTFQVNFTIINYNFTDELQTPSSPEYEHMTTSIMRKLSRLFENSTLKDSYRVCHITSLSPGSIKVSTSCYFDPSKSTRPVLSKEVRSEFDIALCVKNKFKGFYNMLQDPFGIYYTHLGEK</sequence>
<evidence type="ECO:0000313" key="3">
    <source>
        <dbReference type="Proteomes" id="UP000288216"/>
    </source>
</evidence>
<dbReference type="PROSITE" id="PS50024">
    <property type="entry name" value="SEA"/>
    <property type="match status" value="3"/>
</dbReference>
<dbReference type="AlphaFoldDB" id="A0A401NG05"/>
<evidence type="ECO:0000259" key="1">
    <source>
        <dbReference type="PROSITE" id="PS50024"/>
    </source>
</evidence>
<name>A0A401NG05_SCYTO</name>
<protein>
    <recommendedName>
        <fullName evidence="1">SEA domain-containing protein</fullName>
    </recommendedName>
</protein>
<gene>
    <name evidence="2" type="ORF">scyTo_0011006</name>
</gene>
<feature type="domain" description="SEA" evidence="1">
    <location>
        <begin position="95"/>
        <end position="215"/>
    </location>
</feature>
<dbReference type="InterPro" id="IPR028850">
    <property type="entry name" value="MUC16"/>
</dbReference>
<dbReference type="PANTHER" id="PTHR14672">
    <property type="entry name" value="MUCIN-16"/>
    <property type="match status" value="1"/>
</dbReference>
<dbReference type="SUPFAM" id="SSF82671">
    <property type="entry name" value="SEA domain"/>
    <property type="match status" value="5"/>
</dbReference>
<dbReference type="Gene3D" id="3.30.70.960">
    <property type="entry name" value="SEA domain"/>
    <property type="match status" value="5"/>
</dbReference>
<dbReference type="PANTHER" id="PTHR14672:SF1">
    <property type="entry name" value="MUCIN-16"/>
    <property type="match status" value="1"/>
</dbReference>
<dbReference type="Proteomes" id="UP000288216">
    <property type="component" value="Unassembled WGS sequence"/>
</dbReference>
<proteinExistence type="predicted"/>
<dbReference type="OrthoDB" id="9947814at2759"/>
<accession>A0A401NG05</accession>
<dbReference type="EMBL" id="BFAA01004873">
    <property type="protein sequence ID" value="GCB59867.1"/>
    <property type="molecule type" value="Genomic_DNA"/>
</dbReference>
<keyword evidence="3" id="KW-1185">Reference proteome</keyword>
<dbReference type="InterPro" id="IPR036364">
    <property type="entry name" value="SEA_dom_sf"/>
</dbReference>
<comment type="caution">
    <text evidence="2">The sequence shown here is derived from an EMBL/GenBank/DDBJ whole genome shotgun (WGS) entry which is preliminary data.</text>
</comment>
<reference evidence="2 3" key="1">
    <citation type="journal article" date="2018" name="Nat. Ecol. Evol.">
        <title>Shark genomes provide insights into elasmobranch evolution and the origin of vertebrates.</title>
        <authorList>
            <person name="Hara Y"/>
            <person name="Yamaguchi K"/>
            <person name="Onimaru K"/>
            <person name="Kadota M"/>
            <person name="Koyanagi M"/>
            <person name="Keeley SD"/>
            <person name="Tatsumi K"/>
            <person name="Tanaka K"/>
            <person name="Motone F"/>
            <person name="Kageyama Y"/>
            <person name="Nozu R"/>
            <person name="Adachi N"/>
            <person name="Nishimura O"/>
            <person name="Nakagawa R"/>
            <person name="Tanegashima C"/>
            <person name="Kiyatake I"/>
            <person name="Matsumoto R"/>
            <person name="Murakumo K"/>
            <person name="Nishida K"/>
            <person name="Terakita A"/>
            <person name="Kuratani S"/>
            <person name="Sato K"/>
            <person name="Hyodo S Kuraku.S."/>
        </authorList>
    </citation>
    <scope>NUCLEOTIDE SEQUENCE [LARGE SCALE GENOMIC DNA]</scope>
</reference>
<dbReference type="Pfam" id="PF01390">
    <property type="entry name" value="SEA"/>
    <property type="match status" value="4"/>
</dbReference>
<dbReference type="SMART" id="SM00200">
    <property type="entry name" value="SEA"/>
    <property type="match status" value="3"/>
</dbReference>
<feature type="domain" description="SEA" evidence="1">
    <location>
        <begin position="457"/>
        <end position="575"/>
    </location>
</feature>
<dbReference type="InterPro" id="IPR000082">
    <property type="entry name" value="SEA_dom"/>
</dbReference>
<evidence type="ECO:0000313" key="2">
    <source>
        <dbReference type="EMBL" id="GCB59867.1"/>
    </source>
</evidence>